<dbReference type="PANTHER" id="PTHR22683:SF41">
    <property type="entry name" value="DNA TRANSLOCASE FTSK"/>
    <property type="match status" value="1"/>
</dbReference>
<accession>A0A940NSK6</accession>
<dbReference type="InterPro" id="IPR050206">
    <property type="entry name" value="FtsK/SpoIIIE/SftA"/>
</dbReference>
<dbReference type="GO" id="GO:0016020">
    <property type="term" value="C:membrane"/>
    <property type="evidence" value="ECO:0007669"/>
    <property type="project" value="UniProtKB-SubCell"/>
</dbReference>
<keyword evidence="3 4" id="KW-0067">ATP-binding</keyword>
<feature type="domain" description="FtsK" evidence="5">
    <location>
        <begin position="137"/>
        <end position="317"/>
    </location>
</feature>
<dbReference type="GO" id="GO:0003677">
    <property type="term" value="F:DNA binding"/>
    <property type="evidence" value="ECO:0007669"/>
    <property type="project" value="InterPro"/>
</dbReference>
<evidence type="ECO:0000313" key="7">
    <source>
        <dbReference type="Proteomes" id="UP000682134"/>
    </source>
</evidence>
<dbReference type="InterPro" id="IPR025662">
    <property type="entry name" value="Sigma_54_int_dom_ATP-bd_1"/>
</dbReference>
<organism evidence="6 7">
    <name type="scientific">Gottfriedia endophytica</name>
    <dbReference type="NCBI Taxonomy" id="2820819"/>
    <lineage>
        <taxon>Bacteria</taxon>
        <taxon>Bacillati</taxon>
        <taxon>Bacillota</taxon>
        <taxon>Bacilli</taxon>
        <taxon>Bacillales</taxon>
        <taxon>Bacillaceae</taxon>
        <taxon>Gottfriedia</taxon>
    </lineage>
</organism>
<dbReference type="EMBL" id="JAGIYQ010000014">
    <property type="protein sequence ID" value="MBP0726773.1"/>
    <property type="molecule type" value="Genomic_DNA"/>
</dbReference>
<dbReference type="InterPro" id="IPR003593">
    <property type="entry name" value="AAA+_ATPase"/>
</dbReference>
<dbReference type="Pfam" id="PF01580">
    <property type="entry name" value="FtsK_SpoIIIE"/>
    <property type="match status" value="1"/>
</dbReference>
<dbReference type="RefSeq" id="WP_209407115.1">
    <property type="nucleotide sequence ID" value="NZ_JAGIYQ010000014.1"/>
</dbReference>
<keyword evidence="2 4" id="KW-0547">Nucleotide-binding</keyword>
<comment type="caution">
    <text evidence="6">The sequence shown here is derived from an EMBL/GenBank/DDBJ whole genome shotgun (WGS) entry which is preliminary data.</text>
</comment>
<proteinExistence type="predicted"/>
<name>A0A940NSK6_9BACI</name>
<reference evidence="6" key="1">
    <citation type="submission" date="2021-04" db="EMBL/GenBank/DDBJ databases">
        <title>Genome seq and assembly of Bacillus sp.</title>
        <authorList>
            <person name="Chhetri G."/>
        </authorList>
    </citation>
    <scope>NUCLEOTIDE SEQUENCE</scope>
    <source>
        <strain evidence="6">RG28</strain>
    </source>
</reference>
<protein>
    <submittedName>
        <fullName evidence="6">DNA translocase FtsK</fullName>
    </submittedName>
</protein>
<dbReference type="SUPFAM" id="SSF52540">
    <property type="entry name" value="P-loop containing nucleoside triphosphate hydrolases"/>
    <property type="match status" value="1"/>
</dbReference>
<evidence type="ECO:0000259" key="5">
    <source>
        <dbReference type="PROSITE" id="PS50901"/>
    </source>
</evidence>
<gene>
    <name evidence="6" type="ORF">J5Y03_16565</name>
</gene>
<evidence type="ECO:0000313" key="6">
    <source>
        <dbReference type="EMBL" id="MBP0726773.1"/>
    </source>
</evidence>
<evidence type="ECO:0000256" key="2">
    <source>
        <dbReference type="ARBA" id="ARBA00022741"/>
    </source>
</evidence>
<evidence type="ECO:0000256" key="4">
    <source>
        <dbReference type="PROSITE-ProRule" id="PRU00289"/>
    </source>
</evidence>
<feature type="binding site" evidence="4">
    <location>
        <begin position="154"/>
        <end position="161"/>
    </location>
    <ligand>
        <name>ATP</name>
        <dbReference type="ChEBI" id="CHEBI:30616"/>
    </ligand>
</feature>
<keyword evidence="7" id="KW-1185">Reference proteome</keyword>
<comment type="subcellular location">
    <subcellularLocation>
        <location evidence="1">Membrane</location>
        <topology evidence="1">Multi-pass membrane protein</topology>
    </subcellularLocation>
</comment>
<dbReference type="Proteomes" id="UP000682134">
    <property type="component" value="Unassembled WGS sequence"/>
</dbReference>
<dbReference type="PROSITE" id="PS50901">
    <property type="entry name" value="FTSK"/>
    <property type="match status" value="1"/>
</dbReference>
<dbReference type="InterPro" id="IPR027417">
    <property type="entry name" value="P-loop_NTPase"/>
</dbReference>
<dbReference type="Gene3D" id="3.40.50.300">
    <property type="entry name" value="P-loop containing nucleotide triphosphate hydrolases"/>
    <property type="match status" value="1"/>
</dbReference>
<evidence type="ECO:0000256" key="3">
    <source>
        <dbReference type="ARBA" id="ARBA00022840"/>
    </source>
</evidence>
<dbReference type="PROSITE" id="PS00675">
    <property type="entry name" value="SIGMA54_INTERACT_1"/>
    <property type="match status" value="1"/>
</dbReference>
<dbReference type="SMART" id="SM00382">
    <property type="entry name" value="AAA"/>
    <property type="match status" value="1"/>
</dbReference>
<dbReference type="GO" id="GO:0005524">
    <property type="term" value="F:ATP binding"/>
    <property type="evidence" value="ECO:0007669"/>
    <property type="project" value="UniProtKB-UniRule"/>
</dbReference>
<dbReference type="PANTHER" id="PTHR22683">
    <property type="entry name" value="SPORULATION PROTEIN RELATED"/>
    <property type="match status" value="1"/>
</dbReference>
<sequence>MKDCLMDLYSRYREWILKNEFENEIKRCFRLGEISHKYGETIVYPTIVRIGLSVNCLEAVLNLPRGFNPEDVAKKSWVFNQSFGENVELKRVSAKTFILYVMSINPFKETIIYNYENIYSEIMKYDLPIYVGITARGGSFSYDMVEQPHLLIAGETGSGKSVLLRTIVTTLLLSKSVNELQMYMFDMKKSEFFLYKRIPQVKIVTHEKSKIKSCFNELKKEMGLRGDLLEQYEVSHVNELPKEIRPPFITIFIDEFSLIDDKLIYDLLQQIAAIGRALGVFVILSTQRPSAKILEGELKVHLTVRIGGRVQDGTNSRIIIDTEGCETLTTSGHMKAKTTKGIIDVKVPLLKVEHAKSILEPYKLPNEEIAEKKVEFEIPLKSAKKVSTNKIKKSKVIVWSDFK</sequence>
<evidence type="ECO:0000256" key="1">
    <source>
        <dbReference type="ARBA" id="ARBA00004141"/>
    </source>
</evidence>
<dbReference type="AlphaFoldDB" id="A0A940NSK6"/>
<dbReference type="InterPro" id="IPR002543">
    <property type="entry name" value="FtsK_dom"/>
</dbReference>